<dbReference type="Pfam" id="PF13620">
    <property type="entry name" value="CarboxypepD_reg"/>
    <property type="match status" value="2"/>
</dbReference>
<evidence type="ECO:0000256" key="3">
    <source>
        <dbReference type="SAM" id="MobiDB-lite"/>
    </source>
</evidence>
<feature type="region of interest" description="Disordered" evidence="3">
    <location>
        <begin position="184"/>
        <end position="228"/>
    </location>
</feature>
<evidence type="ECO:0000259" key="4">
    <source>
        <dbReference type="SMART" id="SM00560"/>
    </source>
</evidence>
<evidence type="ECO:0000313" key="5">
    <source>
        <dbReference type="EMBL" id="MFC0529061.1"/>
    </source>
</evidence>
<organism evidence="5 6">
    <name type="scientific">Phytohabitans kaempferiae</name>
    <dbReference type="NCBI Taxonomy" id="1620943"/>
    <lineage>
        <taxon>Bacteria</taxon>
        <taxon>Bacillati</taxon>
        <taxon>Actinomycetota</taxon>
        <taxon>Actinomycetes</taxon>
        <taxon>Micromonosporales</taxon>
        <taxon>Micromonosporaceae</taxon>
    </lineage>
</organism>
<comment type="caution">
    <text evidence="5">The sequence shown here is derived from an EMBL/GenBank/DDBJ whole genome shotgun (WGS) entry which is preliminary data.</text>
</comment>
<dbReference type="PANTHER" id="PTHR13802:SF52">
    <property type="entry name" value="MUCIN-4"/>
    <property type="match status" value="1"/>
</dbReference>
<dbReference type="SUPFAM" id="SSF49899">
    <property type="entry name" value="Concanavalin A-like lectins/glucanases"/>
    <property type="match status" value="1"/>
</dbReference>
<dbReference type="EMBL" id="JBHLUH010000023">
    <property type="protein sequence ID" value="MFC0529061.1"/>
    <property type="molecule type" value="Genomic_DNA"/>
</dbReference>
<evidence type="ECO:0000256" key="1">
    <source>
        <dbReference type="ARBA" id="ARBA00022729"/>
    </source>
</evidence>
<dbReference type="InterPro" id="IPR013320">
    <property type="entry name" value="ConA-like_dom_sf"/>
</dbReference>
<reference evidence="5 6" key="1">
    <citation type="submission" date="2024-09" db="EMBL/GenBank/DDBJ databases">
        <authorList>
            <person name="Sun Q."/>
            <person name="Mori K."/>
        </authorList>
    </citation>
    <scope>NUCLEOTIDE SEQUENCE [LARGE SCALE GENOMIC DNA]</scope>
    <source>
        <strain evidence="5 6">TBRC 3947</strain>
    </source>
</reference>
<dbReference type="Gene3D" id="2.60.120.200">
    <property type="match status" value="1"/>
</dbReference>
<dbReference type="SMART" id="SM00560">
    <property type="entry name" value="LamGL"/>
    <property type="match status" value="1"/>
</dbReference>
<dbReference type="InterPro" id="IPR051495">
    <property type="entry name" value="Epithelial_Barrier/Signaling"/>
</dbReference>
<proteinExistence type="predicted"/>
<keyword evidence="6" id="KW-1185">Reference proteome</keyword>
<evidence type="ECO:0000256" key="2">
    <source>
        <dbReference type="ARBA" id="ARBA00023157"/>
    </source>
</evidence>
<dbReference type="PANTHER" id="PTHR13802">
    <property type="entry name" value="MUCIN 4-RELATED"/>
    <property type="match status" value="1"/>
</dbReference>
<dbReference type="InterPro" id="IPR013784">
    <property type="entry name" value="Carb-bd-like_fold"/>
</dbReference>
<name>A0ABV6M2Y2_9ACTN</name>
<gene>
    <name evidence="5" type="ORF">ACFFIA_15495</name>
</gene>
<dbReference type="Gene3D" id="2.60.40.1120">
    <property type="entry name" value="Carboxypeptidase-like, regulatory domain"/>
    <property type="match status" value="3"/>
</dbReference>
<dbReference type="SUPFAM" id="SSF49452">
    <property type="entry name" value="Starch-binding domain-like"/>
    <property type="match status" value="3"/>
</dbReference>
<keyword evidence="2" id="KW-1015">Disulfide bond</keyword>
<feature type="domain" description="LamG-like jellyroll fold" evidence="4">
    <location>
        <begin position="757"/>
        <end position="901"/>
    </location>
</feature>
<accession>A0ABV6M2Y2</accession>
<keyword evidence="1" id="KW-0732">Signal</keyword>
<evidence type="ECO:0000313" key="6">
    <source>
        <dbReference type="Proteomes" id="UP001589867"/>
    </source>
</evidence>
<dbReference type="RefSeq" id="WP_377251441.1">
    <property type="nucleotide sequence ID" value="NZ_JBHLUH010000023.1"/>
</dbReference>
<protein>
    <submittedName>
        <fullName evidence="5">Carboxypeptidase regulatory-like domain-containing protein</fullName>
    </submittedName>
</protein>
<dbReference type="Pfam" id="PF13385">
    <property type="entry name" value="Laminin_G_3"/>
    <property type="match status" value="1"/>
</dbReference>
<dbReference type="Proteomes" id="UP001589867">
    <property type="component" value="Unassembled WGS sequence"/>
</dbReference>
<sequence>MAVARAAASRQRVEVETLRDEHSLTFARPDGSFVTETSLRPQRVRRSDGSWAAVDTTLRRNGDGTVSPAASTLDVRFSGGGSGPFAVMRDGSRQVGLRWPRALPEPMLSGDTATYRDVLPGVDLQVRADADSFTHLLVIRSAKAADNPAVSRIALDTELSGVSLRTEPGTGVVSAVDGSGAVVFEGPTPSMWDSRTTPPAEASPSRPSEGKQPADGPPPPPVEPREGAVAAEVSAGKLTLVPDAAMLDDPATVFPVFVDPTWTKKTASKTAWTVLRQTWPNNSYYKASSITSSDGNYGVMRAGYSDWESPTVRDRSLFSFDIKPFAYKHIYKATFSLSQQWSGAACGYTGARRTELRWLKQGFSTSTVWNTSWNTSGSGWGEVLGTSDAVQRYGHSCNPRKVEFNVTGKLAQLTAKGTGGLNLGLRAKNESDRYGWKRFKNDAALSIEYNSKPNAARDLKVTGKACASGAGRPYVTTATPTFTATASDPDAGQQALTTRFYYWPQGQARGTAYAQGTSANPAPVTSAATPALASGTTYVFQAYTFDNVNDGTWSGTCEFTADFVRPNGASDITSTDGVYPEYNPANPNQPGSGGVGFTGTLRVHAPASLPADVAYYRWTLNSAVVPDKSARVSANATTKNADITVRPRKDGVNVVRVWSEDLAENLSNAPVTYEFKVASGSGPAAEWTFDEASGSAGDVTGHGNTAALGGSAGRTPGRAGVGTALSLNGTTGYAATAGTVTQPHPTTGVPVPVAPNGSFTATAWARLSATGGGVGNVVSYDGANNHALRLAYNGGDNRWVYRVVPTDTAGAPGSTLTSTSAAVSGKWTHLAMVWDAPALQMRLYVNGVLEATHSTTAAWAPHSNGSLLSIGRTRTGAGTFGQFLNGAVDDVQVYSFVATAGELAELAKPLAPLVTFPGGSTATVGDQVQVRFDARGDNNVTHIKYSVNSATLSQTVALASAGGIATVTVPATAAGTMTVFAASQAGAGGPVGPHENATIEVLGSAAISGRIFDAITLLPQPDAEVRLEPGGATVITGANGIYSFTGLIPGDYVVAASFGGGCGIAASTEVTVTTASEVYLYMEPATDSFGYGCQVFDQPFTPVTGTALPLNGDNNVTQVTLPFAFPFYGQSFTSAWVDTNGMLTFENPGSSRPNNSTTIPNAAAPNAVIAPFWDDLVVDGAAGIHTDTVVSPFRQYIVEWRNAHRAGNTAERITAQLTLDESGAIFFSYTGLSTTSDPERGGEAVTGIESPGGMVGLQYSFLDPVLADDKAVAFLPPMLSNPIQLVDLTGTVTDAATGTAQPGAVVTVEQTGQTVTADASGNYAFADLEAGSYTVSALKGEHCGKVLHLDVDLYEPSDVDLPLTPLADAHGNTCHSGSITFTPANDAVLPLTGDDGKTQVTVPFPVSLYGQSYTTAWVDIDGLVAFAPYTGTPWQPAELPSVEQQGQPNAAVYAFWEDWVVDASASVRTATTGSAPNRQFVVEWRNVHSWAEPSARVTFEVVFHEGGDIQVAWNDIDPASDRERGSLGAVAIENADGTIALVHSYKQTVLASGHGVRFTPGPAPIGDISGTVSCAGAPASGVSVKVAGRTATTASDGTYTFADVPGGPYTILATPGAGSGCYGTAAEPVTVSANQASVVDFDLPASSGTRYTVTEGPRTFVPANATVLPNSGDDGITQVTLPFPAKLYGQSYNTAWVATDGVLSFEEITNQPWDPWPLPSEWDSNHPNTAVYPFWHDWVVDASASIRTATTGTAPNRQFIVEWRNVLSFQDTANTRVSFEVILHEQGDIEIVWDGVDVNFYEQGGEATVGVENADGTLAVQYTYRHPVIVNGRGLLLHPVTS</sequence>
<feature type="compositionally biased region" description="Low complexity" evidence="3">
    <location>
        <begin position="198"/>
        <end position="207"/>
    </location>
</feature>
<dbReference type="InterPro" id="IPR006558">
    <property type="entry name" value="LamG-like"/>
</dbReference>